<gene>
    <name evidence="1" type="ORF">C4900_07655</name>
</gene>
<dbReference type="STRING" id="163359.A9R16_05870"/>
<reference evidence="1 2" key="1">
    <citation type="submission" date="2018-02" db="EMBL/GenBank/DDBJ databases">
        <title>Insights into the biology of acidophilic members of the Acidiferrobacteraceae family derived from comparative genomic analyses.</title>
        <authorList>
            <person name="Issotta F."/>
            <person name="Thyssen C."/>
            <person name="Mena C."/>
            <person name="Moya A."/>
            <person name="Bellenberg S."/>
            <person name="Sproer C."/>
            <person name="Covarrubias P.C."/>
            <person name="Sand W."/>
            <person name="Quatrini R."/>
            <person name="Vera M."/>
        </authorList>
    </citation>
    <scope>NUCLEOTIDE SEQUENCE [LARGE SCALE GENOMIC DNA]</scope>
    <source>
        <strain evidence="2">m-1</strain>
    </source>
</reference>
<dbReference type="Proteomes" id="UP000253250">
    <property type="component" value="Unassembled WGS sequence"/>
</dbReference>
<accession>A0A1C2FWX8</accession>
<evidence type="ECO:0000313" key="2">
    <source>
        <dbReference type="Proteomes" id="UP000253250"/>
    </source>
</evidence>
<evidence type="ECO:0000313" key="1">
    <source>
        <dbReference type="EMBL" id="RCN55786.1"/>
    </source>
</evidence>
<name>A0A1C2FWX8_9GAMM</name>
<comment type="caution">
    <text evidence="1">The sequence shown here is derived from an EMBL/GenBank/DDBJ whole genome shotgun (WGS) entry which is preliminary data.</text>
</comment>
<keyword evidence="2" id="KW-1185">Reference proteome</keyword>
<sequence>MNRHSDFRRGLPIFADEMWFFARMAGFCLYVTSWVTALCLTVDGCVVLLSGDGSVTHKRLLVGAAAYSLAGSLFWLYRHIVRLGRQPW</sequence>
<dbReference type="RefSeq" id="WP_065972376.1">
    <property type="nucleotide sequence ID" value="NZ_CP080624.1"/>
</dbReference>
<organism evidence="1 2">
    <name type="scientific">Acidiferrobacter thiooxydans</name>
    <dbReference type="NCBI Taxonomy" id="163359"/>
    <lineage>
        <taxon>Bacteria</taxon>
        <taxon>Pseudomonadati</taxon>
        <taxon>Pseudomonadota</taxon>
        <taxon>Gammaproteobacteria</taxon>
        <taxon>Acidiferrobacterales</taxon>
        <taxon>Acidiferrobacteraceae</taxon>
        <taxon>Acidiferrobacter</taxon>
    </lineage>
</organism>
<dbReference type="AlphaFoldDB" id="A0A1C2FWX8"/>
<protein>
    <submittedName>
        <fullName evidence="1">Uncharacterized protein</fullName>
    </submittedName>
</protein>
<dbReference type="EMBL" id="PSYR01000002">
    <property type="protein sequence ID" value="RCN55786.1"/>
    <property type="molecule type" value="Genomic_DNA"/>
</dbReference>
<proteinExistence type="predicted"/>